<dbReference type="SUPFAM" id="SSF46785">
    <property type="entry name" value="Winged helix' DNA-binding domain"/>
    <property type="match status" value="1"/>
</dbReference>
<dbReference type="InterPro" id="IPR037171">
    <property type="entry name" value="NagB/RpiA_transferase-like"/>
</dbReference>
<keyword evidence="3" id="KW-0804">Transcription</keyword>
<dbReference type="SMART" id="SM00420">
    <property type="entry name" value="HTH_DEOR"/>
    <property type="match status" value="1"/>
</dbReference>
<sequence length="265" mass="28871">MHERERWQLILTRLRDRGIVRVADLVGVTGASVATLRRDLAKLEDSGQLRRVHGGAESVASGQTPLTAPSFDASQTLNAEMKRAVAQGAANLCQDGDSIILNAGSTTWFMAQRLRQHRMQVLTNSFPIAQELIAHSANRVVLPGGELYREAGIILSPFDEDAIQHFAASKMFMSCYSITPLGIIESDPLVARAEAKLLSRTERLIVVADSTKFEARGNMVVCPLTRVSTLVTDTGAPPHMLDHLRQLGVEVILIDPKEAKVLTAA</sequence>
<organism evidence="5 6">
    <name type="scientific">Rhodobacter calidifons</name>
    <dbReference type="NCBI Taxonomy" id="2715277"/>
    <lineage>
        <taxon>Bacteria</taxon>
        <taxon>Pseudomonadati</taxon>
        <taxon>Pseudomonadota</taxon>
        <taxon>Alphaproteobacteria</taxon>
        <taxon>Rhodobacterales</taxon>
        <taxon>Rhodobacter group</taxon>
        <taxon>Rhodobacter</taxon>
    </lineage>
</organism>
<dbReference type="RefSeq" id="WP_166402098.1">
    <property type="nucleotide sequence ID" value="NZ_JAANHS010000002.1"/>
</dbReference>
<dbReference type="PROSITE" id="PS51000">
    <property type="entry name" value="HTH_DEOR_2"/>
    <property type="match status" value="1"/>
</dbReference>
<dbReference type="Pfam" id="PF00455">
    <property type="entry name" value="DeoRC"/>
    <property type="match status" value="1"/>
</dbReference>
<dbReference type="EMBL" id="JAANHS010000002">
    <property type="protein sequence ID" value="NHB76035.1"/>
    <property type="molecule type" value="Genomic_DNA"/>
</dbReference>
<dbReference type="PANTHER" id="PTHR30363">
    <property type="entry name" value="HTH-TYPE TRANSCRIPTIONAL REGULATOR SRLR-RELATED"/>
    <property type="match status" value="1"/>
</dbReference>
<dbReference type="InterPro" id="IPR050313">
    <property type="entry name" value="Carb_Metab_HTH_regulators"/>
</dbReference>
<evidence type="ECO:0000256" key="3">
    <source>
        <dbReference type="ARBA" id="ARBA00023163"/>
    </source>
</evidence>
<evidence type="ECO:0000313" key="5">
    <source>
        <dbReference type="EMBL" id="NHB76035.1"/>
    </source>
</evidence>
<dbReference type="InterPro" id="IPR014036">
    <property type="entry name" value="DeoR-like_C"/>
</dbReference>
<reference evidence="5 6" key="1">
    <citation type="journal article" date="2022" name="Microorganisms">
        <title>Genome Sequence and Characterization of a Xanthorhodopsin-Containing, Aerobic Anoxygenic Phototrophic Rhodobacter Species, Isolated from Mesophilic Conditions at Yellowstone National Park.</title>
        <authorList>
            <person name="Kyndt J.A."/>
            <person name="Robertson S."/>
            <person name="Shoffstall I.B."/>
            <person name="Ramaley R.F."/>
            <person name="Meyer T.E."/>
        </authorList>
    </citation>
    <scope>NUCLEOTIDE SEQUENCE [LARGE SCALE GENOMIC DNA]</scope>
    <source>
        <strain evidence="5 6">M37P</strain>
    </source>
</reference>
<comment type="caution">
    <text evidence="5">The sequence shown here is derived from an EMBL/GenBank/DDBJ whole genome shotgun (WGS) entry which is preliminary data.</text>
</comment>
<evidence type="ECO:0000313" key="6">
    <source>
        <dbReference type="Proteomes" id="UP001515660"/>
    </source>
</evidence>
<feature type="domain" description="HTH deoR-type" evidence="4">
    <location>
        <begin position="3"/>
        <end position="58"/>
    </location>
</feature>
<dbReference type="InterPro" id="IPR018356">
    <property type="entry name" value="Tscrpt_reg_HTH_DeoR_CS"/>
</dbReference>
<evidence type="ECO:0000256" key="1">
    <source>
        <dbReference type="ARBA" id="ARBA00023015"/>
    </source>
</evidence>
<keyword evidence="1" id="KW-0805">Transcription regulation</keyword>
<dbReference type="PROSITE" id="PS00894">
    <property type="entry name" value="HTH_DEOR_1"/>
    <property type="match status" value="1"/>
</dbReference>
<dbReference type="Proteomes" id="UP001515660">
    <property type="component" value="Unassembled WGS sequence"/>
</dbReference>
<dbReference type="Gene3D" id="3.40.50.1360">
    <property type="match status" value="1"/>
</dbReference>
<dbReference type="SUPFAM" id="SSF100950">
    <property type="entry name" value="NagB/RpiA/CoA transferase-like"/>
    <property type="match status" value="1"/>
</dbReference>
<accession>A0ABX0G566</accession>
<dbReference type="PANTHER" id="PTHR30363:SF55">
    <property type="entry name" value="HTH-TYPE TRANSCRIPTIONAL REGULATOR ULAR"/>
    <property type="match status" value="1"/>
</dbReference>
<proteinExistence type="predicted"/>
<evidence type="ECO:0000256" key="2">
    <source>
        <dbReference type="ARBA" id="ARBA00023125"/>
    </source>
</evidence>
<dbReference type="PRINTS" id="PR00037">
    <property type="entry name" value="HTHLACR"/>
</dbReference>
<dbReference type="InterPro" id="IPR001034">
    <property type="entry name" value="DeoR_HTH"/>
</dbReference>
<evidence type="ECO:0000259" key="4">
    <source>
        <dbReference type="PROSITE" id="PS51000"/>
    </source>
</evidence>
<keyword evidence="6" id="KW-1185">Reference proteome</keyword>
<dbReference type="Pfam" id="PF08220">
    <property type="entry name" value="HTH_DeoR"/>
    <property type="match status" value="1"/>
</dbReference>
<dbReference type="SMART" id="SM01134">
    <property type="entry name" value="DeoRC"/>
    <property type="match status" value="1"/>
</dbReference>
<protein>
    <submittedName>
        <fullName evidence="5">DeoR/GlpR transcriptional regulator</fullName>
    </submittedName>
</protein>
<keyword evidence="2" id="KW-0238">DNA-binding</keyword>
<gene>
    <name evidence="5" type="ORF">G8O29_04655</name>
</gene>
<name>A0ABX0G566_9RHOB</name>
<dbReference type="InterPro" id="IPR036390">
    <property type="entry name" value="WH_DNA-bd_sf"/>
</dbReference>